<dbReference type="PANTHER" id="PTHR10491">
    <property type="entry name" value="DTDP-4-DEHYDRORHAMNOSE REDUCTASE"/>
    <property type="match status" value="1"/>
</dbReference>
<dbReference type="GO" id="GO:0008831">
    <property type="term" value="F:dTDP-4-dehydrorhamnose reductase activity"/>
    <property type="evidence" value="ECO:0007669"/>
    <property type="project" value="UniProtKB-EC"/>
</dbReference>
<keyword evidence="2 4" id="KW-0560">Oxidoreductase</keyword>
<accession>A0A328U4Q0</accession>
<comment type="caution">
    <text evidence="4">The sequence shown here is derived from an EMBL/GenBank/DDBJ whole genome shotgun (WGS) entry which is preliminary data.</text>
</comment>
<evidence type="ECO:0000256" key="2">
    <source>
        <dbReference type="RuleBase" id="RU364082"/>
    </source>
</evidence>
<dbReference type="UniPathway" id="UPA00124"/>
<dbReference type="NCBIfam" id="TIGR01214">
    <property type="entry name" value="rmlD"/>
    <property type="match status" value="1"/>
</dbReference>
<dbReference type="InterPro" id="IPR029903">
    <property type="entry name" value="RmlD-like-bd"/>
</dbReference>
<dbReference type="Gene3D" id="3.90.25.10">
    <property type="entry name" value="UDP-galactose 4-epimerase, domain 1"/>
    <property type="match status" value="1"/>
</dbReference>
<evidence type="ECO:0000313" key="5">
    <source>
        <dbReference type="Proteomes" id="UP000249260"/>
    </source>
</evidence>
<dbReference type="Proteomes" id="UP000249260">
    <property type="component" value="Unassembled WGS sequence"/>
</dbReference>
<dbReference type="FunFam" id="3.40.50.720:FF:000159">
    <property type="entry name" value="dTDP-4-dehydrorhamnose reductase"/>
    <property type="match status" value="1"/>
</dbReference>
<dbReference type="OrthoDB" id="9803892at2"/>
<dbReference type="SUPFAM" id="SSF51735">
    <property type="entry name" value="NAD(P)-binding Rossmann-fold domains"/>
    <property type="match status" value="1"/>
</dbReference>
<comment type="similarity">
    <text evidence="1 2">Belongs to the dTDP-4-dehydrorhamnose reductase family.</text>
</comment>
<feature type="domain" description="RmlD-like substrate binding" evidence="3">
    <location>
        <begin position="1"/>
        <end position="279"/>
    </location>
</feature>
<comment type="function">
    <text evidence="2">Catalyzes the reduction of dTDP-6-deoxy-L-lyxo-4-hexulose to yield dTDP-L-rhamnose.</text>
</comment>
<gene>
    <name evidence="4" type="primary">rfbD</name>
    <name evidence="4" type="ORF">DL346_20450</name>
</gene>
<name>A0A328U4Q0_9BACL</name>
<dbReference type="EMBL" id="QLUW01000004">
    <property type="protein sequence ID" value="RAP74856.1"/>
    <property type="molecule type" value="Genomic_DNA"/>
</dbReference>
<protein>
    <recommendedName>
        <fullName evidence="2">dTDP-4-dehydrorhamnose reductase</fullName>
        <ecNumber evidence="2">1.1.1.133</ecNumber>
    </recommendedName>
</protein>
<keyword evidence="2" id="KW-0521">NADP</keyword>
<comment type="pathway">
    <text evidence="2">Carbohydrate biosynthesis; dTDP-L-rhamnose biosynthesis.</text>
</comment>
<organism evidence="4 5">
    <name type="scientific">Paenibacillus montanisoli</name>
    <dbReference type="NCBI Taxonomy" id="2081970"/>
    <lineage>
        <taxon>Bacteria</taxon>
        <taxon>Bacillati</taxon>
        <taxon>Bacillota</taxon>
        <taxon>Bacilli</taxon>
        <taxon>Bacillales</taxon>
        <taxon>Paenibacillaceae</taxon>
        <taxon>Paenibacillus</taxon>
    </lineage>
</organism>
<dbReference type="InterPro" id="IPR036291">
    <property type="entry name" value="NAD(P)-bd_dom_sf"/>
</dbReference>
<dbReference type="CDD" id="cd05254">
    <property type="entry name" value="dTDP_HR_like_SDR_e"/>
    <property type="match status" value="1"/>
</dbReference>
<evidence type="ECO:0000313" key="4">
    <source>
        <dbReference type="EMBL" id="RAP74856.1"/>
    </source>
</evidence>
<dbReference type="EC" id="1.1.1.133" evidence="2"/>
<dbReference type="Gene3D" id="3.40.50.720">
    <property type="entry name" value="NAD(P)-binding Rossmann-like Domain"/>
    <property type="match status" value="1"/>
</dbReference>
<dbReference type="Pfam" id="PF04321">
    <property type="entry name" value="RmlD_sub_bind"/>
    <property type="match status" value="1"/>
</dbReference>
<keyword evidence="5" id="KW-1185">Reference proteome</keyword>
<reference evidence="4 5" key="1">
    <citation type="submission" date="2018-06" db="EMBL/GenBank/DDBJ databases">
        <title>Paenibacillus montanisoli sp. nov., isolated from mountain area soil.</title>
        <authorList>
            <person name="Wu M."/>
        </authorList>
    </citation>
    <scope>NUCLEOTIDE SEQUENCE [LARGE SCALE GENOMIC DNA]</scope>
    <source>
        <strain evidence="4 5">RA17</strain>
    </source>
</reference>
<dbReference type="GO" id="GO:0019305">
    <property type="term" value="P:dTDP-rhamnose biosynthetic process"/>
    <property type="evidence" value="ECO:0007669"/>
    <property type="project" value="UniProtKB-UniPathway"/>
</dbReference>
<evidence type="ECO:0000256" key="1">
    <source>
        <dbReference type="ARBA" id="ARBA00010944"/>
    </source>
</evidence>
<proteinExistence type="inferred from homology"/>
<dbReference type="GO" id="GO:0005829">
    <property type="term" value="C:cytosol"/>
    <property type="evidence" value="ECO:0007669"/>
    <property type="project" value="TreeGrafter"/>
</dbReference>
<dbReference type="AlphaFoldDB" id="A0A328U4Q0"/>
<dbReference type="PANTHER" id="PTHR10491:SF4">
    <property type="entry name" value="METHIONINE ADENOSYLTRANSFERASE 2 SUBUNIT BETA"/>
    <property type="match status" value="1"/>
</dbReference>
<dbReference type="InterPro" id="IPR005913">
    <property type="entry name" value="dTDP_dehydrorham_reduct"/>
</dbReference>
<sequence length="280" mass="31001">MSILVTGAGGQLGRELVHLKVQEDVRIIGLGRNELDITNPEQCRAAMEAHRPNAVIHCAAYTAVDKAETDADEAYRINALGTRNVALAARAFGAKLCYISTDYVFDGKGGKPYDVDEQPNPQTVYGQTKLAGEREVQALLDRCYIVRTSWVYGPYGANFVKTILKLARERDRLTVVSDQIGSPTYTLDLAEFLVRLVQTEKYGIYHVCNSGSCSWHEFAKAIVLESGITAVKVDPCSTAEYPRPAARPAYSVMSHAAIDRAGLEDLRPWRDALRYCLKRI</sequence>
<evidence type="ECO:0000259" key="3">
    <source>
        <dbReference type="Pfam" id="PF04321"/>
    </source>
</evidence>